<evidence type="ECO:0000256" key="1">
    <source>
        <dbReference type="SAM" id="MobiDB-lite"/>
    </source>
</evidence>
<dbReference type="Proteomes" id="UP000324222">
    <property type="component" value="Unassembled WGS sequence"/>
</dbReference>
<evidence type="ECO:0000313" key="3">
    <source>
        <dbReference type="Proteomes" id="UP000324222"/>
    </source>
</evidence>
<dbReference type="AlphaFoldDB" id="A0A5B7GA27"/>
<gene>
    <name evidence="2" type="ORF">E2C01_048239</name>
</gene>
<name>A0A5B7GA27_PORTR</name>
<comment type="caution">
    <text evidence="2">The sequence shown here is derived from an EMBL/GenBank/DDBJ whole genome shotgun (WGS) entry which is preliminary data.</text>
</comment>
<organism evidence="2 3">
    <name type="scientific">Portunus trituberculatus</name>
    <name type="common">Swimming crab</name>
    <name type="synonym">Neptunus trituberculatus</name>
    <dbReference type="NCBI Taxonomy" id="210409"/>
    <lineage>
        <taxon>Eukaryota</taxon>
        <taxon>Metazoa</taxon>
        <taxon>Ecdysozoa</taxon>
        <taxon>Arthropoda</taxon>
        <taxon>Crustacea</taxon>
        <taxon>Multicrustacea</taxon>
        <taxon>Malacostraca</taxon>
        <taxon>Eumalacostraca</taxon>
        <taxon>Eucarida</taxon>
        <taxon>Decapoda</taxon>
        <taxon>Pleocyemata</taxon>
        <taxon>Brachyura</taxon>
        <taxon>Eubrachyura</taxon>
        <taxon>Portunoidea</taxon>
        <taxon>Portunidae</taxon>
        <taxon>Portuninae</taxon>
        <taxon>Portunus</taxon>
    </lineage>
</organism>
<evidence type="ECO:0000313" key="2">
    <source>
        <dbReference type="EMBL" id="MPC54327.1"/>
    </source>
</evidence>
<protein>
    <submittedName>
        <fullName evidence="2">Uncharacterized protein</fullName>
    </submittedName>
</protein>
<reference evidence="2 3" key="1">
    <citation type="submission" date="2019-05" db="EMBL/GenBank/DDBJ databases">
        <title>Another draft genome of Portunus trituberculatus and its Hox gene families provides insights of decapod evolution.</title>
        <authorList>
            <person name="Jeong J.-H."/>
            <person name="Song I."/>
            <person name="Kim S."/>
            <person name="Choi T."/>
            <person name="Kim D."/>
            <person name="Ryu S."/>
            <person name="Kim W."/>
        </authorList>
    </citation>
    <scope>NUCLEOTIDE SEQUENCE [LARGE SCALE GENOMIC DNA]</scope>
    <source>
        <tissue evidence="2">Muscle</tissue>
    </source>
</reference>
<dbReference type="EMBL" id="VSRR010012272">
    <property type="protein sequence ID" value="MPC54327.1"/>
    <property type="molecule type" value="Genomic_DNA"/>
</dbReference>
<feature type="compositionally biased region" description="Basic and acidic residues" evidence="1">
    <location>
        <begin position="73"/>
        <end position="84"/>
    </location>
</feature>
<sequence>MSNQTLPDAPPRLPVRSDGALPWWTTAPQALPRVKKQMLHLVPCLRSSTRRAFLGGQGCHALSLQGTGAAGLKESRKGEGERQRGAVGLARGGRAGAGPLAGRGSVAKCVIRLRQ</sequence>
<feature type="region of interest" description="Disordered" evidence="1">
    <location>
        <begin position="70"/>
        <end position="97"/>
    </location>
</feature>
<keyword evidence="3" id="KW-1185">Reference proteome</keyword>
<proteinExistence type="predicted"/>
<accession>A0A5B7GA27</accession>